<comment type="caution">
    <text evidence="2">The sequence shown here is derived from an EMBL/GenBank/DDBJ whole genome shotgun (WGS) entry which is preliminary data.</text>
</comment>
<evidence type="ECO:0000313" key="3">
    <source>
        <dbReference type="Proteomes" id="UP001195914"/>
    </source>
</evidence>
<proteinExistence type="predicted"/>
<reference evidence="2" key="2">
    <citation type="submission" date="2021-05" db="EMBL/GenBank/DDBJ databases">
        <authorList>
            <person name="Pain A."/>
        </authorList>
    </citation>
    <scope>NUCLEOTIDE SEQUENCE</scope>
    <source>
        <strain evidence="2">1802A</strain>
    </source>
</reference>
<feature type="region of interest" description="Disordered" evidence="1">
    <location>
        <begin position="863"/>
        <end position="884"/>
    </location>
</feature>
<gene>
    <name evidence="2" type="ORF">X943_003751</name>
</gene>
<reference evidence="2" key="1">
    <citation type="journal article" date="2014" name="Nucleic Acids Res.">
        <title>The evolutionary dynamics of variant antigen genes in Babesia reveal a history of genomic innovation underlying host-parasite interaction.</title>
        <authorList>
            <person name="Jackson A.P."/>
            <person name="Otto T.D."/>
            <person name="Darby A."/>
            <person name="Ramaprasad A."/>
            <person name="Xia D."/>
            <person name="Echaide I.E."/>
            <person name="Farber M."/>
            <person name="Gahlot S."/>
            <person name="Gamble J."/>
            <person name="Gupta D."/>
            <person name="Gupta Y."/>
            <person name="Jackson L."/>
            <person name="Malandrin L."/>
            <person name="Malas T.B."/>
            <person name="Moussa E."/>
            <person name="Nair M."/>
            <person name="Reid A.J."/>
            <person name="Sanders M."/>
            <person name="Sharma J."/>
            <person name="Tracey A."/>
            <person name="Quail M.A."/>
            <person name="Weir W."/>
            <person name="Wastling J.M."/>
            <person name="Hall N."/>
            <person name="Willadsen P."/>
            <person name="Lingelbach K."/>
            <person name="Shiels B."/>
            <person name="Tait A."/>
            <person name="Berriman M."/>
            <person name="Allred D.R."/>
            <person name="Pain A."/>
        </authorList>
    </citation>
    <scope>NUCLEOTIDE SEQUENCE</scope>
    <source>
        <strain evidence="2">1802A</strain>
    </source>
</reference>
<protein>
    <submittedName>
        <fullName evidence="2">Uncharacterized protein</fullName>
    </submittedName>
</protein>
<dbReference type="AlphaFoldDB" id="A0AAD9GAS6"/>
<dbReference type="Proteomes" id="UP001195914">
    <property type="component" value="Unassembled WGS sequence"/>
</dbReference>
<feature type="compositionally biased region" description="Polar residues" evidence="1">
    <location>
        <begin position="1189"/>
        <end position="1199"/>
    </location>
</feature>
<name>A0AAD9GAS6_BABDI</name>
<evidence type="ECO:0000313" key="2">
    <source>
        <dbReference type="EMBL" id="KAK1934954.1"/>
    </source>
</evidence>
<feature type="region of interest" description="Disordered" evidence="1">
    <location>
        <begin position="1"/>
        <end position="36"/>
    </location>
</feature>
<accession>A0AAD9GAS6</accession>
<keyword evidence="3" id="KW-1185">Reference proteome</keyword>
<evidence type="ECO:0000256" key="1">
    <source>
        <dbReference type="SAM" id="MobiDB-lite"/>
    </source>
</evidence>
<sequence>MDEGSDDSCGQGLARRHTNQGEPTMDNPYKNNLVGFPNHFDGREKHVLPAPYGNGITKYGRSYSRSNGQRRPISHVYDPAYRYNYDNGRMPSINVDEMVEEAFQNQPRPVNLCAMACRGSVKDELINRMLSRLAAHTKKRRNAPHILYVCKTLDALEDFTMRYSEDLSSLGKANIISSNRIKLTPNSLITICDSWSFFYVHTILNVKDTKDIALVIDALRSNRHLRCNRNKKGVMSGSIESNASITSGSDDLEPEGRDETELMFGESIVDESNQEDFTLLLRKLIGSFTKSHEDILEHQWSSDVDTQAPKEALFSFGAWMQRSYQTPEQLSERLLLDEAGKRLVMIDGFNYSVSNDSSTVTAELFDETLVTLRKECQVVALSPGLFSPQNISQWVKRIHSPMEFCTAQKWPEFRLFYGKRHFDPFASKRKVRYAWKYTSAMRQMLTSNKADPTYFFNTESDKPGCMANAPWNDELKFLIKDVIKDVLAVQGVDTLHKLKHVSREGYDYIKQHIRGRPQVSYEHGMTNLMKGDTPQNSDYNREANTIDNILDNIIDLENYKLGSTFIHRVLSRESFSILMKEQLHSVVDRIIEDGIFPAVIYTRSEKIMELYRYVLNGRFPVSEAIKQRLKECGLENIAPDMFLEGIATTSEELPPEVVKFVLDNINLFNIVVSAHPINGTRHYICHKPTIEGIKRYHSRIMTNIQQGSLWLGAERITYWGLFPLDVVHSLATLMVHTKVDFSGYNPYGAIEMWKEAMPEEVRSNNALIEKLVQMTFANHMNDCRTIYSGNVDEPLQSRSYGSHIRVHDHGNGIPMHSSTFRPQVVHEGGGIPPNGTLSSSHMALETPMRQRDPTLYRNAMEDHRARREDTPVYSSNKMGPQHMDDTVEKPVIRSMIDRYTHLKYLESKLKVAGVDMQPLYILDQKMKRARRFDIYTKGHIQGLLKFKCRAIGMIHDAVSLSGSEVIGCDGRTYTMVWFGRPDVFSLPNYSVATSVQQGIEGFFQCNSQFEMFCMLKHGDDYICTPAFFIKDILSLPKPGSPMVGSISQFTSETVPILQPPGIPLKSMPAQMPYLVLTAGENKQMYALPSSLHADMFLMDTAINLVRISQETLEYYHKIERELIEDAVVKLMNCNSLGIENREQAISLLNETREVHRKRDLGGLEPYLRHRQAMDRSWGSGNGNGVTPVYNKQSHKQSSI</sequence>
<dbReference type="EMBL" id="JAHBMH010000062">
    <property type="protein sequence ID" value="KAK1934954.1"/>
    <property type="molecule type" value="Genomic_DNA"/>
</dbReference>
<organism evidence="2 3">
    <name type="scientific">Babesia divergens</name>
    <dbReference type="NCBI Taxonomy" id="32595"/>
    <lineage>
        <taxon>Eukaryota</taxon>
        <taxon>Sar</taxon>
        <taxon>Alveolata</taxon>
        <taxon>Apicomplexa</taxon>
        <taxon>Aconoidasida</taxon>
        <taxon>Piroplasmida</taxon>
        <taxon>Babesiidae</taxon>
        <taxon>Babesia</taxon>
    </lineage>
</organism>
<feature type="region of interest" description="Disordered" evidence="1">
    <location>
        <begin position="1177"/>
        <end position="1199"/>
    </location>
</feature>